<feature type="domain" description="Mur ligase C-terminal" evidence="3">
    <location>
        <begin position="272"/>
        <end position="403"/>
    </location>
</feature>
<dbReference type="InterPro" id="IPR005761">
    <property type="entry name" value="UDP-N-AcMur-Glu-dNH2Pim_ligase"/>
</dbReference>
<dbReference type="UniPathway" id="UPA00219"/>
<protein>
    <recommendedName>
        <fullName evidence="7">UDP-N-acetylmuramoyl-L-alanyl-D-glutamate--2, 6-diaminopimelate ligase</fullName>
    </recommendedName>
</protein>
<dbReference type="GO" id="GO:0008360">
    <property type="term" value="P:regulation of cell shape"/>
    <property type="evidence" value="ECO:0007669"/>
    <property type="project" value="UniProtKB-KW"/>
</dbReference>
<evidence type="ECO:0000313" key="5">
    <source>
        <dbReference type="EMBL" id="OHA65879.1"/>
    </source>
</evidence>
<evidence type="ECO:0000256" key="2">
    <source>
        <dbReference type="RuleBase" id="RU004135"/>
    </source>
</evidence>
<keyword evidence="2" id="KW-0133">Cell shape</keyword>
<feature type="domain" description="Mur ligase central" evidence="4">
    <location>
        <begin position="41"/>
        <end position="249"/>
    </location>
</feature>
<dbReference type="SUPFAM" id="SSF53244">
    <property type="entry name" value="MurD-like peptide ligases, peptide-binding domain"/>
    <property type="match status" value="1"/>
</dbReference>
<dbReference type="Gene3D" id="3.40.1190.10">
    <property type="entry name" value="Mur-like, catalytic domain"/>
    <property type="match status" value="1"/>
</dbReference>
<proteinExistence type="inferred from homology"/>
<gene>
    <name evidence="5" type="ORF">A3C04_00065</name>
</gene>
<name>A0A1G2R0H6_9BACT</name>
<comment type="pathway">
    <text evidence="2">Cell wall biogenesis; peptidoglycan biosynthesis.</text>
</comment>
<dbReference type="InterPro" id="IPR013221">
    <property type="entry name" value="Mur_ligase_cen"/>
</dbReference>
<dbReference type="EMBL" id="MHTV01000040">
    <property type="protein sequence ID" value="OHA65879.1"/>
    <property type="molecule type" value="Genomic_DNA"/>
</dbReference>
<dbReference type="InterPro" id="IPR036565">
    <property type="entry name" value="Mur-like_cat_sf"/>
</dbReference>
<comment type="similarity">
    <text evidence="1">Belongs to the MurCDEF family. MurE subfamily.</text>
</comment>
<dbReference type="Proteomes" id="UP000178092">
    <property type="component" value="Unassembled WGS sequence"/>
</dbReference>
<dbReference type="GO" id="GO:0016881">
    <property type="term" value="F:acid-amino acid ligase activity"/>
    <property type="evidence" value="ECO:0007669"/>
    <property type="project" value="InterPro"/>
</dbReference>
<dbReference type="PANTHER" id="PTHR23135">
    <property type="entry name" value="MUR LIGASE FAMILY MEMBER"/>
    <property type="match status" value="1"/>
</dbReference>
<comment type="subcellular location">
    <subcellularLocation>
        <location evidence="2">Cytoplasm</location>
    </subcellularLocation>
</comment>
<dbReference type="GO" id="GO:0071555">
    <property type="term" value="P:cell wall organization"/>
    <property type="evidence" value="ECO:0007669"/>
    <property type="project" value="UniProtKB-KW"/>
</dbReference>
<dbReference type="GO" id="GO:0051301">
    <property type="term" value="P:cell division"/>
    <property type="evidence" value="ECO:0007669"/>
    <property type="project" value="UniProtKB-KW"/>
</dbReference>
<keyword evidence="2" id="KW-0132">Cell division</keyword>
<evidence type="ECO:0000259" key="3">
    <source>
        <dbReference type="Pfam" id="PF02875"/>
    </source>
</evidence>
<evidence type="ECO:0000256" key="1">
    <source>
        <dbReference type="ARBA" id="ARBA00005898"/>
    </source>
</evidence>
<dbReference type="GO" id="GO:0005737">
    <property type="term" value="C:cytoplasm"/>
    <property type="evidence" value="ECO:0007669"/>
    <property type="project" value="UniProtKB-SubCell"/>
</dbReference>
<dbReference type="InterPro" id="IPR004101">
    <property type="entry name" value="Mur_ligase_C"/>
</dbReference>
<dbReference type="GO" id="GO:0005524">
    <property type="term" value="F:ATP binding"/>
    <property type="evidence" value="ECO:0007669"/>
    <property type="project" value="InterPro"/>
</dbReference>
<evidence type="ECO:0000313" key="6">
    <source>
        <dbReference type="Proteomes" id="UP000178092"/>
    </source>
</evidence>
<dbReference type="InterPro" id="IPR036615">
    <property type="entry name" value="Mur_ligase_C_dom_sf"/>
</dbReference>
<dbReference type="Pfam" id="PF02875">
    <property type="entry name" value="Mur_ligase_C"/>
    <property type="match status" value="1"/>
</dbReference>
<reference evidence="5 6" key="1">
    <citation type="journal article" date="2016" name="Nat. Commun.">
        <title>Thousands of microbial genomes shed light on interconnected biogeochemical processes in an aquifer system.</title>
        <authorList>
            <person name="Anantharaman K."/>
            <person name="Brown C.T."/>
            <person name="Hug L.A."/>
            <person name="Sharon I."/>
            <person name="Castelle C.J."/>
            <person name="Probst A.J."/>
            <person name="Thomas B.C."/>
            <person name="Singh A."/>
            <person name="Wilkins M.J."/>
            <person name="Karaoz U."/>
            <person name="Brodie E.L."/>
            <person name="Williams K.H."/>
            <person name="Hubbard S.S."/>
            <person name="Banfield J.F."/>
        </authorList>
    </citation>
    <scope>NUCLEOTIDE SEQUENCE [LARGE SCALE GENOMIC DNA]</scope>
</reference>
<keyword evidence="2" id="KW-0573">Peptidoglycan synthesis</keyword>
<accession>A0A1G2R0H6</accession>
<dbReference type="Pfam" id="PF08245">
    <property type="entry name" value="Mur_ligase_M"/>
    <property type="match status" value="1"/>
</dbReference>
<sequence length="433" mass="48405">MKSLIRTLVPKSFLRSYHFGWALAGAIWYGFPARKITVIGVTGTDGKSTTTEMIVRVLKEQGLKVCSTSSVWFQMGDDKKKNTMKLSMPGRAFLQKFLRQAVRHGCTHAVLEVSSEGILQNRHRFLNFHTAVITNLSPEHIERHGGFENYKRTKAILFQCAKQVHVVNTDDEHAAYFRGFEAQKKWGYGMKASKAQFALSSGKQEDQNLKAENVQEERKGMRFEIEGQKFEVPLLGIFNVYNALAACCVGMAHGISLATCAKALGKMNGMPGRMDVVMENPFVVIVDYAVTPKAMENLYGAVKRLFAPRQLIAVFGACGGGRDRWKRPILGEIAARYADKIILTNEDPYNEDPQRILEEIQVGIAKRNVLADAAEQVLDRRTAIRKALEYAREGDVVVISGKGSEDAIAMTGGKKIPWNEGEVIREEFGKLRR</sequence>
<dbReference type="AlphaFoldDB" id="A0A1G2R0H6"/>
<keyword evidence="2" id="KW-0961">Cell wall biogenesis/degradation</keyword>
<evidence type="ECO:0008006" key="7">
    <source>
        <dbReference type="Google" id="ProtNLM"/>
    </source>
</evidence>
<dbReference type="SUPFAM" id="SSF53623">
    <property type="entry name" value="MurD-like peptide ligases, catalytic domain"/>
    <property type="match status" value="1"/>
</dbReference>
<dbReference type="NCBIfam" id="TIGR01085">
    <property type="entry name" value="murE"/>
    <property type="match status" value="1"/>
</dbReference>
<organism evidence="5 6">
    <name type="scientific">Candidatus Wildermuthbacteria bacterium RIFCSPHIGHO2_02_FULL_45_25</name>
    <dbReference type="NCBI Taxonomy" id="1802450"/>
    <lineage>
        <taxon>Bacteria</taxon>
        <taxon>Candidatus Wildermuthiibacteriota</taxon>
    </lineage>
</organism>
<comment type="caution">
    <text evidence="5">The sequence shown here is derived from an EMBL/GenBank/DDBJ whole genome shotgun (WGS) entry which is preliminary data.</text>
</comment>
<evidence type="ECO:0000259" key="4">
    <source>
        <dbReference type="Pfam" id="PF08245"/>
    </source>
</evidence>
<dbReference type="GO" id="GO:0009252">
    <property type="term" value="P:peptidoglycan biosynthetic process"/>
    <property type="evidence" value="ECO:0007669"/>
    <property type="project" value="UniProtKB-UniPathway"/>
</dbReference>
<keyword evidence="2" id="KW-0131">Cell cycle</keyword>
<dbReference type="Gene3D" id="3.90.190.20">
    <property type="entry name" value="Mur ligase, C-terminal domain"/>
    <property type="match status" value="1"/>
</dbReference>
<dbReference type="PANTHER" id="PTHR23135:SF4">
    <property type="entry name" value="UDP-N-ACETYLMURAMOYL-L-ALANYL-D-GLUTAMATE--2,6-DIAMINOPIMELATE LIGASE MURE HOMOLOG, CHLOROPLASTIC"/>
    <property type="match status" value="1"/>
</dbReference>